<dbReference type="Proteomes" id="UP000573729">
    <property type="component" value="Unassembled WGS sequence"/>
</dbReference>
<feature type="region of interest" description="Disordered" evidence="1">
    <location>
        <begin position="69"/>
        <end position="108"/>
    </location>
</feature>
<evidence type="ECO:0008006" key="4">
    <source>
        <dbReference type="Google" id="ProtNLM"/>
    </source>
</evidence>
<organism evidence="2 3">
    <name type="scientific">Microbacterium marinum</name>
    <dbReference type="NCBI Taxonomy" id="421115"/>
    <lineage>
        <taxon>Bacteria</taxon>
        <taxon>Bacillati</taxon>
        <taxon>Actinomycetota</taxon>
        <taxon>Actinomycetes</taxon>
        <taxon>Micrococcales</taxon>
        <taxon>Microbacteriaceae</taxon>
        <taxon>Microbacterium</taxon>
    </lineage>
</organism>
<sequence length="138" mass="14770">MKITRSSDWRDALPFEVPLLAADAVPGEATRCVGCPASSEPRDRSELWVVKHRHPNNHAGFVRYYCAEHKPSSPPPPAASVANPGKPRGSAPKAARPERTTAPKRPAPSLDVVRAMCPDCFVEVSATGVCGMCGQKVV</sequence>
<comment type="caution">
    <text evidence="2">The sequence shown here is derived from an EMBL/GenBank/DDBJ whole genome shotgun (WGS) entry which is preliminary data.</text>
</comment>
<dbReference type="AlphaFoldDB" id="A0A7W7FJ43"/>
<protein>
    <recommendedName>
        <fullName evidence="4">Glucose-6-phosphate dehydrogenase</fullName>
    </recommendedName>
</protein>
<name>A0A7W7FJ43_9MICO</name>
<evidence type="ECO:0000313" key="2">
    <source>
        <dbReference type="EMBL" id="MBB4668046.1"/>
    </source>
</evidence>
<evidence type="ECO:0000313" key="3">
    <source>
        <dbReference type="Proteomes" id="UP000573729"/>
    </source>
</evidence>
<accession>A0A7W7FJ43</accession>
<proteinExistence type="predicted"/>
<dbReference type="RefSeq" id="WP_184219446.1">
    <property type="nucleotide sequence ID" value="NZ_CP085219.1"/>
</dbReference>
<keyword evidence="3" id="KW-1185">Reference proteome</keyword>
<evidence type="ECO:0000256" key="1">
    <source>
        <dbReference type="SAM" id="MobiDB-lite"/>
    </source>
</evidence>
<dbReference type="EMBL" id="JACHMD010000001">
    <property type="protein sequence ID" value="MBB4668046.1"/>
    <property type="molecule type" value="Genomic_DNA"/>
</dbReference>
<reference evidence="2 3" key="1">
    <citation type="submission" date="2020-08" db="EMBL/GenBank/DDBJ databases">
        <title>Sequencing the genomes of 1000 actinobacteria strains.</title>
        <authorList>
            <person name="Klenk H.-P."/>
        </authorList>
    </citation>
    <scope>NUCLEOTIDE SEQUENCE [LARGE SCALE GENOMIC DNA]</scope>
    <source>
        <strain evidence="2 3">DSM 24947</strain>
    </source>
</reference>
<gene>
    <name evidence="2" type="ORF">BKA24_002755</name>
</gene>